<evidence type="ECO:0000313" key="3">
    <source>
        <dbReference type="Proteomes" id="UP001529510"/>
    </source>
</evidence>
<evidence type="ECO:0000313" key="2">
    <source>
        <dbReference type="EMBL" id="KAL0197293.1"/>
    </source>
</evidence>
<sequence>RVLLQMAGVVPSPLLLELLSCPYCARALETMDVELSDSDYSRSEGDVVYEFSHGAEFKPCRAPHHKMLEERNRLAQYWDDFRDRLIRIVDSKYFNRGIMIAILINTLSMGIEYHEQ</sequence>
<organism evidence="2 3">
    <name type="scientific">Cirrhinus mrigala</name>
    <name type="common">Mrigala</name>
    <dbReference type="NCBI Taxonomy" id="683832"/>
    <lineage>
        <taxon>Eukaryota</taxon>
        <taxon>Metazoa</taxon>
        <taxon>Chordata</taxon>
        <taxon>Craniata</taxon>
        <taxon>Vertebrata</taxon>
        <taxon>Euteleostomi</taxon>
        <taxon>Actinopterygii</taxon>
        <taxon>Neopterygii</taxon>
        <taxon>Teleostei</taxon>
        <taxon>Ostariophysi</taxon>
        <taxon>Cypriniformes</taxon>
        <taxon>Cyprinidae</taxon>
        <taxon>Labeoninae</taxon>
        <taxon>Labeonini</taxon>
        <taxon>Cirrhinus</taxon>
    </lineage>
</organism>
<name>A0ABD0RG01_CIRMR</name>
<keyword evidence="3" id="KW-1185">Reference proteome</keyword>
<evidence type="ECO:0000256" key="1">
    <source>
        <dbReference type="SAM" id="SignalP"/>
    </source>
</evidence>
<keyword evidence="1" id="KW-0732">Signal</keyword>
<reference evidence="2 3" key="1">
    <citation type="submission" date="2024-05" db="EMBL/GenBank/DDBJ databases">
        <title>Genome sequencing and assembly of Indian major carp, Cirrhinus mrigala (Hamilton, 1822).</title>
        <authorList>
            <person name="Mohindra V."/>
            <person name="Chowdhury L.M."/>
            <person name="Lal K."/>
            <person name="Jena J.K."/>
        </authorList>
    </citation>
    <scope>NUCLEOTIDE SEQUENCE [LARGE SCALE GENOMIC DNA]</scope>
    <source>
        <strain evidence="2">CM1030</strain>
        <tissue evidence="2">Blood</tissue>
    </source>
</reference>
<feature type="non-terminal residue" evidence="2">
    <location>
        <position position="116"/>
    </location>
</feature>
<feature type="signal peptide" evidence="1">
    <location>
        <begin position="1"/>
        <end position="27"/>
    </location>
</feature>
<accession>A0ABD0RG01</accession>
<dbReference type="AlphaFoldDB" id="A0ABD0RG01"/>
<feature type="chain" id="PRO_5044763706" evidence="1">
    <location>
        <begin position="28"/>
        <end position="116"/>
    </location>
</feature>
<proteinExistence type="predicted"/>
<protein>
    <submittedName>
        <fullName evidence="2">Uncharacterized protein</fullName>
    </submittedName>
</protein>
<gene>
    <name evidence="2" type="ORF">M9458_005833</name>
</gene>
<comment type="caution">
    <text evidence="2">The sequence shown here is derived from an EMBL/GenBank/DDBJ whole genome shotgun (WGS) entry which is preliminary data.</text>
</comment>
<feature type="non-terminal residue" evidence="2">
    <location>
        <position position="1"/>
    </location>
</feature>
<dbReference type="Proteomes" id="UP001529510">
    <property type="component" value="Unassembled WGS sequence"/>
</dbReference>
<dbReference type="EMBL" id="JAMKFB020000003">
    <property type="protein sequence ID" value="KAL0197293.1"/>
    <property type="molecule type" value="Genomic_DNA"/>
</dbReference>